<evidence type="ECO:0000313" key="1">
    <source>
        <dbReference type="EMBL" id="OTP69143.1"/>
    </source>
</evidence>
<dbReference type="Proteomes" id="UP000195221">
    <property type="component" value="Unassembled WGS sequence"/>
</dbReference>
<gene>
    <name evidence="1" type="ORF">PAMC26577_31595</name>
</gene>
<comment type="caution">
    <text evidence="1">The sequence shown here is derived from an EMBL/GenBank/DDBJ whole genome shotgun (WGS) entry which is preliminary data.</text>
</comment>
<accession>A0A242MEI1</accession>
<name>A0A242MEI1_CABSO</name>
<protein>
    <submittedName>
        <fullName evidence="1">Uncharacterized protein</fullName>
    </submittedName>
</protein>
<dbReference type="EMBL" id="NBTZ01000118">
    <property type="protein sequence ID" value="OTP69143.1"/>
    <property type="molecule type" value="Genomic_DNA"/>
</dbReference>
<dbReference type="AlphaFoldDB" id="A0A242MEI1"/>
<organism evidence="1 2">
    <name type="scientific">Caballeronia sordidicola</name>
    <name type="common">Burkholderia sordidicola</name>
    <dbReference type="NCBI Taxonomy" id="196367"/>
    <lineage>
        <taxon>Bacteria</taxon>
        <taxon>Pseudomonadati</taxon>
        <taxon>Pseudomonadota</taxon>
        <taxon>Betaproteobacteria</taxon>
        <taxon>Burkholderiales</taxon>
        <taxon>Burkholderiaceae</taxon>
        <taxon>Caballeronia</taxon>
    </lineage>
</organism>
<evidence type="ECO:0000313" key="2">
    <source>
        <dbReference type="Proteomes" id="UP000195221"/>
    </source>
</evidence>
<reference evidence="1 2" key="1">
    <citation type="submission" date="2017-03" db="EMBL/GenBank/DDBJ databases">
        <title>Genome analysis of strain PAMC 26577.</title>
        <authorList>
            <person name="Oh H.-M."/>
            <person name="Yang J.-A."/>
        </authorList>
    </citation>
    <scope>NUCLEOTIDE SEQUENCE [LARGE SCALE GENOMIC DNA]</scope>
    <source>
        <strain evidence="1 2">PAMC 26577</strain>
    </source>
</reference>
<sequence length="46" mass="4658">MSRFKLPDEPQGVVPNCVSRCAKAAGAAPGGAFGANLTGFPLRRAA</sequence>
<proteinExistence type="predicted"/>